<evidence type="ECO:0008006" key="4">
    <source>
        <dbReference type="Google" id="ProtNLM"/>
    </source>
</evidence>
<dbReference type="RefSeq" id="WP_048878848.1">
    <property type="nucleotide sequence ID" value="NZ_BANC01000046.1"/>
</dbReference>
<protein>
    <recommendedName>
        <fullName evidence="4">Glycosyltransferase RgtA/B/C/D-like domain-containing protein</fullName>
    </recommendedName>
</protein>
<dbReference type="STRING" id="1120923.SAMN02746095_01714"/>
<keyword evidence="1" id="KW-1133">Transmembrane helix</keyword>
<name>A0A0D6PHX6_9PROT</name>
<feature type="transmembrane region" description="Helical" evidence="1">
    <location>
        <begin position="303"/>
        <end position="321"/>
    </location>
</feature>
<feature type="transmembrane region" description="Helical" evidence="1">
    <location>
        <begin position="117"/>
        <end position="134"/>
    </location>
</feature>
<accession>A0A0D6PHX6</accession>
<feature type="transmembrane region" description="Helical" evidence="1">
    <location>
        <begin position="253"/>
        <end position="270"/>
    </location>
</feature>
<dbReference type="EMBL" id="BANC01000046">
    <property type="protein sequence ID" value="GAN80434.1"/>
    <property type="molecule type" value="Genomic_DNA"/>
</dbReference>
<dbReference type="Proteomes" id="UP000032668">
    <property type="component" value="Unassembled WGS sequence"/>
</dbReference>
<feature type="transmembrane region" description="Helical" evidence="1">
    <location>
        <begin position="168"/>
        <end position="198"/>
    </location>
</feature>
<keyword evidence="1" id="KW-0812">Transmembrane</keyword>
<reference evidence="2 3" key="1">
    <citation type="submission" date="2012-11" db="EMBL/GenBank/DDBJ databases">
        <title>Whole genome sequence of Acidocella aminolytica 101 = DSM 11237.</title>
        <authorList>
            <person name="Azuma Y."/>
            <person name="Higashiura N."/>
            <person name="Hirakawa H."/>
            <person name="Matsushita K."/>
        </authorList>
    </citation>
    <scope>NUCLEOTIDE SEQUENCE [LARGE SCALE GENOMIC DNA]</scope>
    <source>
        <strain evidence="3">101 / DSM 11237</strain>
    </source>
</reference>
<keyword evidence="3" id="KW-1185">Reference proteome</keyword>
<dbReference type="OrthoDB" id="128991at2"/>
<evidence type="ECO:0000313" key="2">
    <source>
        <dbReference type="EMBL" id="GAN80434.1"/>
    </source>
</evidence>
<gene>
    <name evidence="2" type="ORF">Aam_047_015</name>
</gene>
<evidence type="ECO:0000256" key="1">
    <source>
        <dbReference type="SAM" id="Phobius"/>
    </source>
</evidence>
<feature type="transmembrane region" description="Helical" evidence="1">
    <location>
        <begin position="93"/>
        <end position="111"/>
    </location>
</feature>
<sequence>MHAAPSLRWIRSALLLGLLTLLFYLPLFWRSLALVQLNANEGWNVARAVMAARGVPLYGHPPGLSFTNYPFLSFHLIAWLMGWGADPLFAGRILALLSVLVLGGIVAGLLRGFTPDWSARLFAGGLFALWLAVWMPSRIAVDDPQLLAMVFEAAGFWLFVRHQGRDGLWLSAVLFVLALFTKQNLVALPCGAGLALLCQKRWRDLLHWLAAGAVSGGLLLLLSYRVDGPYFFANMLAPRAYLWRDALSQSGDYLLVFLPVLCLAGGWCWRHRQQPDAWPFSLAWLAANALGLIFSGGDGVGRNVFFEAVLLSAVLAMAFCLERRGAWLGLLLLFPLVWAPQHFIAALREDFALPPAQVDFAAGVAFLKPLPGPVVCENLLLCARAGHRSAFETYFVQSQISIGRLSERAILPLLIQRRLRAVEIGITNKPEPVNRAQFPPAFLAALRQDYRPALQTATVSIWVPKP</sequence>
<organism evidence="2 3">
    <name type="scientific">Acidocella aminolytica 101 = DSM 11237</name>
    <dbReference type="NCBI Taxonomy" id="1120923"/>
    <lineage>
        <taxon>Bacteria</taxon>
        <taxon>Pseudomonadati</taxon>
        <taxon>Pseudomonadota</taxon>
        <taxon>Alphaproteobacteria</taxon>
        <taxon>Acetobacterales</taxon>
        <taxon>Acidocellaceae</taxon>
        <taxon>Acidocella</taxon>
    </lineage>
</organism>
<feature type="transmembrane region" description="Helical" evidence="1">
    <location>
        <begin position="328"/>
        <end position="347"/>
    </location>
</feature>
<proteinExistence type="predicted"/>
<evidence type="ECO:0000313" key="3">
    <source>
        <dbReference type="Proteomes" id="UP000032668"/>
    </source>
</evidence>
<keyword evidence="1" id="KW-0472">Membrane</keyword>
<dbReference type="AlphaFoldDB" id="A0A0D6PHX6"/>
<feature type="transmembrane region" description="Helical" evidence="1">
    <location>
        <begin position="277"/>
        <end position="297"/>
    </location>
</feature>
<comment type="caution">
    <text evidence="2">The sequence shown here is derived from an EMBL/GenBank/DDBJ whole genome shotgun (WGS) entry which is preliminary data.</text>
</comment>
<feature type="transmembrane region" description="Helical" evidence="1">
    <location>
        <begin position="205"/>
        <end position="226"/>
    </location>
</feature>